<dbReference type="InterPro" id="IPR022398">
    <property type="entry name" value="Peptidase_S8_His-AS"/>
</dbReference>
<dbReference type="InterPro" id="IPR010259">
    <property type="entry name" value="S8pro/Inhibitor_I9"/>
</dbReference>
<sequence length="1355" mass="149025">MDKSKLFKSVTVVGLSLSLLFSTISYSPEKVSGETLGKTTSSSMEILNNLTDAQRKAMKYLELNDKTGLQLPPAVNLDNDEEISVILEFHQKPAKVAQLIASLKGEEVSESKAKSNINLEQKKFKEELSGIFKDSGKSDSYSIKYQYSEIFNGMAITLPANKIKTVLQTGTVKTIWGNETISINPPDLSEVSNLGITTKMADSNPHLGIDRLHEEGLTGKGIKIGVIDTGIDYNHPDLRDAYKGGYDFVDNDDDPMETTYENWKSTYKPEFSGGNSYYTNHGTHVSGIIAGQASNNSDYATNGVAPDADLYAYRVLGPYGSGATENVLKGIDQAVEDGMDIINLSLGAAINDPYYPTSVAVNNAVLSGVTAIVAAGNSGDAAYTLGSPGSSALALTVGASDTPLEILTYEGKLSSQSISLQLLGKHYSDKAEDFKGQTLPITEVGLGRSEDYSGKDVKDKIVLVRRGEISLNDKIKHAKLNEAKAIFMYNNEEDGHIPYFLGENKDFIPTFSLTKKDGEILLEEMELSEEFLFEKTGTVLTEGDRLADFSSRGPSKFNYDIKPEVVAPGVGIQSTVPSYMVNPENVDNYEYAYQRLSGTSMAAPQVAGIAALLLESNQEMQPEDIKTILMNTADPLNGDYSVFEVGAGRVDPYEAAHSNMLFQVIDETTNISDGDSIIIDEKTGSISFGLQYNDGKHIRDQRTIEVSNHGTDKKSFVGKVEFTNQSLDANKNGVQVQFDKKIAINPGKSKKTNAFVLIPKTAESGFYEGYISYENINDPNETFKVPFSIRVAEEGFDFLALDKQVLTTNPGGSYFGSFPVATFSFQLNSNVEQVDVVLADGKTGEDIGYVGYFNGSDLQIGIPYGLYGYGGNYYPFTGDENYPVHLKEMFAKQGHYKLKFIATNESGKTFTEVDDIFVDNNKPEFNTSIDDQLVYEFSEGQETYPVSGTLIDNEVGDIQAAGINISQADNFIYEYLYTLLPDYRIFPEEDGTFEMEVPLVRPTNNTASLDALDAATNKTVKRTYNFVPEGTSFMTGVYSKKSAKPGDVVTFTMTANNVRQLKEAKFTLYFMDSMEILDIKESDALSNYDVDLQTDLSIGSTSNAKVELILTGDQEITGEMPLLDVTFKVTDKRWTEFAGFNFTSNRYIDTNGDSITAQGYIEGLKLLNQTGIISGGFVGQGFLKPDASVDFSRDYTKVGASIELISPDGTKSTTDINTRAGFSFHNIPINAEPYTLKVNIPGHFPYFKDIMVNKEEDGEITGSLTSITAFTYAGDVNQDDVIDIFDALYLKEKWQESDRSADINLDGIVDEKDWSYVEENYLMRNHTLDELKDVVKVHQGMTLEKVKKDLGITNP</sequence>
<evidence type="ECO:0000256" key="5">
    <source>
        <dbReference type="ARBA" id="ARBA00022729"/>
    </source>
</evidence>
<dbReference type="PROSITE" id="PS51892">
    <property type="entry name" value="SUBTILASE"/>
    <property type="match status" value="1"/>
</dbReference>
<keyword evidence="5" id="KW-0732">Signal</keyword>
<dbReference type="Pfam" id="PF00082">
    <property type="entry name" value="Peptidase_S8"/>
    <property type="match status" value="1"/>
</dbReference>
<evidence type="ECO:0000313" key="15">
    <source>
        <dbReference type="Proteomes" id="UP000324517"/>
    </source>
</evidence>
<evidence type="ECO:0000256" key="3">
    <source>
        <dbReference type="ARBA" id="ARBA00022525"/>
    </source>
</evidence>
<dbReference type="PROSITE" id="PS00137">
    <property type="entry name" value="SUBTILASE_HIS"/>
    <property type="match status" value="1"/>
</dbReference>
<dbReference type="CDD" id="cd02133">
    <property type="entry name" value="PA_C5a_like"/>
    <property type="match status" value="1"/>
</dbReference>
<evidence type="ECO:0000256" key="6">
    <source>
        <dbReference type="ARBA" id="ARBA00022801"/>
    </source>
</evidence>
<evidence type="ECO:0000256" key="2">
    <source>
        <dbReference type="ARBA" id="ARBA00022512"/>
    </source>
</evidence>
<dbReference type="PRINTS" id="PR00723">
    <property type="entry name" value="SUBTILISIN"/>
</dbReference>
<dbReference type="PROSITE" id="PS00138">
    <property type="entry name" value="SUBTILASE_SER"/>
    <property type="match status" value="1"/>
</dbReference>
<evidence type="ECO:0000256" key="9">
    <source>
        <dbReference type="PROSITE-ProRule" id="PRU01240"/>
    </source>
</evidence>
<dbReference type="Pfam" id="PF00404">
    <property type="entry name" value="Dockerin_1"/>
    <property type="match status" value="1"/>
</dbReference>
<dbReference type="Gene3D" id="2.60.40.680">
    <property type="match status" value="1"/>
</dbReference>
<dbReference type="PANTHER" id="PTHR43806:SF65">
    <property type="entry name" value="SERINE PROTEASE APRX"/>
    <property type="match status" value="1"/>
</dbReference>
<dbReference type="InterPro" id="IPR046450">
    <property type="entry name" value="PA_dom_sf"/>
</dbReference>
<feature type="active site" description="Charge relay system" evidence="8 9">
    <location>
        <position position="600"/>
    </location>
</feature>
<evidence type="ECO:0000256" key="1">
    <source>
        <dbReference type="ARBA" id="ARBA00011073"/>
    </source>
</evidence>
<comment type="caution">
    <text evidence="14">The sequence shown here is derived from an EMBL/GenBank/DDBJ whole genome shotgun (WGS) entry which is preliminary data.</text>
</comment>
<reference evidence="14 15" key="1">
    <citation type="submission" date="2019-08" db="EMBL/GenBank/DDBJ databases">
        <title>Bacillus genomes from the desert of Cuatro Cienegas, Coahuila.</title>
        <authorList>
            <person name="Olmedo-Alvarez G."/>
        </authorList>
    </citation>
    <scope>NUCLEOTIDE SEQUENCE [LARGE SCALE GENOMIC DNA]</scope>
    <source>
        <strain evidence="14 15">CH98b_3T</strain>
    </source>
</reference>
<dbReference type="InterPro" id="IPR000209">
    <property type="entry name" value="Peptidase_S8/S53_dom"/>
</dbReference>
<dbReference type="Gene3D" id="3.40.50.200">
    <property type="entry name" value="Peptidase S8/S53 domain"/>
    <property type="match status" value="2"/>
</dbReference>
<dbReference type="GO" id="GO:0006508">
    <property type="term" value="P:proteolysis"/>
    <property type="evidence" value="ECO:0007669"/>
    <property type="project" value="UniProtKB-KW"/>
</dbReference>
<evidence type="ECO:0000259" key="12">
    <source>
        <dbReference type="Pfam" id="PF02225"/>
    </source>
</evidence>
<evidence type="ECO:0000256" key="4">
    <source>
        <dbReference type="ARBA" id="ARBA00022670"/>
    </source>
</evidence>
<gene>
    <name evidence="14" type="ORF">FZC75_13800</name>
</gene>
<dbReference type="InterPro" id="IPR003137">
    <property type="entry name" value="PA_domain"/>
</dbReference>
<keyword evidence="6 9" id="KW-0378">Hydrolase</keyword>
<dbReference type="Pfam" id="PF02225">
    <property type="entry name" value="PA"/>
    <property type="match status" value="1"/>
</dbReference>
<evidence type="ECO:0000259" key="13">
    <source>
        <dbReference type="Pfam" id="PF05922"/>
    </source>
</evidence>
<keyword evidence="4 9" id="KW-0645">Protease</keyword>
<dbReference type="Proteomes" id="UP000324517">
    <property type="component" value="Unassembled WGS sequence"/>
</dbReference>
<dbReference type="InterPro" id="IPR008965">
    <property type="entry name" value="CBM2/CBM3_carb-bd_dom_sf"/>
</dbReference>
<feature type="active site" description="Charge relay system" evidence="8 9">
    <location>
        <position position="228"/>
    </location>
</feature>
<dbReference type="GO" id="GO:0030246">
    <property type="term" value="F:carbohydrate binding"/>
    <property type="evidence" value="ECO:0007669"/>
    <property type="project" value="InterPro"/>
</dbReference>
<dbReference type="GO" id="GO:0000272">
    <property type="term" value="P:polysaccharide catabolic process"/>
    <property type="evidence" value="ECO:0007669"/>
    <property type="project" value="InterPro"/>
</dbReference>
<dbReference type="PROSITE" id="PS00136">
    <property type="entry name" value="SUBTILASE_ASP"/>
    <property type="match status" value="1"/>
</dbReference>
<evidence type="ECO:0000256" key="10">
    <source>
        <dbReference type="RuleBase" id="RU003355"/>
    </source>
</evidence>
<dbReference type="InterPro" id="IPR034213">
    <property type="entry name" value="S8_Vpr-like"/>
</dbReference>
<dbReference type="OrthoDB" id="9798386at2"/>
<organism evidence="14 15">
    <name type="scientific">Sutcliffiella horikoshii</name>
    <dbReference type="NCBI Taxonomy" id="79883"/>
    <lineage>
        <taxon>Bacteria</taxon>
        <taxon>Bacillati</taxon>
        <taxon>Bacillota</taxon>
        <taxon>Bacilli</taxon>
        <taxon>Bacillales</taxon>
        <taxon>Bacillaceae</taxon>
        <taxon>Sutcliffiella</taxon>
    </lineage>
</organism>
<feature type="domain" description="PA" evidence="12">
    <location>
        <begin position="449"/>
        <end position="521"/>
    </location>
</feature>
<dbReference type="InterPro" id="IPR023827">
    <property type="entry name" value="Peptidase_S8_Asp-AS"/>
</dbReference>
<dbReference type="PANTHER" id="PTHR43806">
    <property type="entry name" value="PEPTIDASE S8"/>
    <property type="match status" value="1"/>
</dbReference>
<dbReference type="Pfam" id="PF05922">
    <property type="entry name" value="Inhibitor_I9"/>
    <property type="match status" value="1"/>
</dbReference>
<accession>A0A5D4TA64</accession>
<dbReference type="InterPro" id="IPR015500">
    <property type="entry name" value="Peptidase_S8_subtilisin-rel"/>
</dbReference>
<evidence type="ECO:0000259" key="11">
    <source>
        <dbReference type="Pfam" id="PF00082"/>
    </source>
</evidence>
<dbReference type="CDD" id="cd07474">
    <property type="entry name" value="Peptidases_S8_subtilisin_Vpr-like"/>
    <property type="match status" value="1"/>
</dbReference>
<feature type="active site" description="Charge relay system" evidence="8 9">
    <location>
        <position position="281"/>
    </location>
</feature>
<proteinExistence type="inferred from homology"/>
<feature type="domain" description="Inhibitor I9" evidence="13">
    <location>
        <begin position="109"/>
        <end position="181"/>
    </location>
</feature>
<dbReference type="InterPro" id="IPR036852">
    <property type="entry name" value="Peptidase_S8/S53_dom_sf"/>
</dbReference>
<keyword evidence="2" id="KW-0134">Cell wall</keyword>
<dbReference type="Gene3D" id="2.60.40.4130">
    <property type="match status" value="1"/>
</dbReference>
<dbReference type="SUPFAM" id="SSF63446">
    <property type="entry name" value="Type I dockerin domain"/>
    <property type="match status" value="1"/>
</dbReference>
<evidence type="ECO:0000256" key="7">
    <source>
        <dbReference type="ARBA" id="ARBA00022825"/>
    </source>
</evidence>
<dbReference type="InterPro" id="IPR050131">
    <property type="entry name" value="Peptidase_S8_subtilisin-like"/>
</dbReference>
<dbReference type="InterPro" id="IPR002105">
    <property type="entry name" value="Dockerin_1_rpt"/>
</dbReference>
<comment type="similarity">
    <text evidence="1 9 10">Belongs to the peptidase S8 family.</text>
</comment>
<dbReference type="InterPro" id="IPR023828">
    <property type="entry name" value="Peptidase_S8_Ser-AS"/>
</dbReference>
<keyword evidence="3" id="KW-0964">Secreted</keyword>
<dbReference type="GO" id="GO:0004553">
    <property type="term" value="F:hydrolase activity, hydrolyzing O-glycosyl compounds"/>
    <property type="evidence" value="ECO:0007669"/>
    <property type="project" value="InterPro"/>
</dbReference>
<dbReference type="SUPFAM" id="SSF52025">
    <property type="entry name" value="PA domain"/>
    <property type="match status" value="1"/>
</dbReference>
<dbReference type="SUPFAM" id="SSF49384">
    <property type="entry name" value="Carbohydrate-binding domain"/>
    <property type="match status" value="1"/>
</dbReference>
<dbReference type="SUPFAM" id="SSF52743">
    <property type="entry name" value="Subtilisin-like"/>
    <property type="match status" value="1"/>
</dbReference>
<dbReference type="EMBL" id="VTET01000006">
    <property type="protein sequence ID" value="TYS71608.1"/>
    <property type="molecule type" value="Genomic_DNA"/>
</dbReference>
<dbReference type="Gene3D" id="3.50.30.30">
    <property type="match status" value="1"/>
</dbReference>
<protein>
    <submittedName>
        <fullName evidence="14">S8 family serine peptidase</fullName>
    </submittedName>
</protein>
<evidence type="ECO:0000256" key="8">
    <source>
        <dbReference type="PIRSR" id="PIRSR615500-1"/>
    </source>
</evidence>
<feature type="domain" description="Peptidase S8/S53" evidence="11">
    <location>
        <begin position="219"/>
        <end position="648"/>
    </location>
</feature>
<name>A0A5D4TA64_9BACI</name>
<keyword evidence="7 9" id="KW-0720">Serine protease</keyword>
<evidence type="ECO:0000313" key="14">
    <source>
        <dbReference type="EMBL" id="TYS71608.1"/>
    </source>
</evidence>
<dbReference type="RefSeq" id="WP_148979713.1">
    <property type="nucleotide sequence ID" value="NZ_JBNIKO010000003.1"/>
</dbReference>
<dbReference type="GO" id="GO:0004252">
    <property type="term" value="F:serine-type endopeptidase activity"/>
    <property type="evidence" value="ECO:0007669"/>
    <property type="project" value="UniProtKB-UniRule"/>
</dbReference>
<dbReference type="InterPro" id="IPR036439">
    <property type="entry name" value="Dockerin_dom_sf"/>
</dbReference>